<evidence type="ECO:0000256" key="1">
    <source>
        <dbReference type="ARBA" id="ARBA00010641"/>
    </source>
</evidence>
<dbReference type="RefSeq" id="WP_072318826.1">
    <property type="nucleotide sequence ID" value="NZ_FPJE01000025.1"/>
</dbReference>
<comment type="similarity">
    <text evidence="1">Belongs to the sigma-70 factor family. ECF subfamily.</text>
</comment>
<keyword evidence="4" id="KW-0804">Transcription</keyword>
<feature type="domain" description="RNA polymerase sigma factor 70 region 4 type 2" evidence="6">
    <location>
        <begin position="121"/>
        <end position="169"/>
    </location>
</feature>
<protein>
    <submittedName>
        <fullName evidence="7">RNA polymerase sigma-70 factor, ECF subfamily</fullName>
    </submittedName>
</protein>
<dbReference type="Proteomes" id="UP000182248">
    <property type="component" value="Unassembled WGS sequence"/>
</dbReference>
<evidence type="ECO:0000259" key="6">
    <source>
        <dbReference type="Pfam" id="PF08281"/>
    </source>
</evidence>
<dbReference type="SUPFAM" id="SSF88946">
    <property type="entry name" value="Sigma2 domain of RNA polymerase sigma factors"/>
    <property type="match status" value="1"/>
</dbReference>
<dbReference type="InterPro" id="IPR013324">
    <property type="entry name" value="RNA_pol_sigma_r3/r4-like"/>
</dbReference>
<dbReference type="AlphaFoldDB" id="A0A1K1RHG4"/>
<dbReference type="InterPro" id="IPR014284">
    <property type="entry name" value="RNA_pol_sigma-70_dom"/>
</dbReference>
<accession>A0A1K1RHG4</accession>
<dbReference type="InterPro" id="IPR007627">
    <property type="entry name" value="RNA_pol_sigma70_r2"/>
</dbReference>
<dbReference type="NCBIfam" id="TIGR02937">
    <property type="entry name" value="sigma70-ECF"/>
    <property type="match status" value="1"/>
</dbReference>
<evidence type="ECO:0000313" key="7">
    <source>
        <dbReference type="EMBL" id="SFW71504.1"/>
    </source>
</evidence>
<dbReference type="GO" id="GO:0003677">
    <property type="term" value="F:DNA binding"/>
    <property type="evidence" value="ECO:0007669"/>
    <property type="project" value="InterPro"/>
</dbReference>
<evidence type="ECO:0000259" key="5">
    <source>
        <dbReference type="Pfam" id="PF04542"/>
    </source>
</evidence>
<dbReference type="PANTHER" id="PTHR43133:SF46">
    <property type="entry name" value="RNA POLYMERASE SIGMA-70 FACTOR ECF SUBFAMILY"/>
    <property type="match status" value="1"/>
</dbReference>
<feature type="domain" description="RNA polymerase sigma-70 region 2" evidence="5">
    <location>
        <begin position="24"/>
        <end position="90"/>
    </location>
</feature>
<evidence type="ECO:0000313" key="8">
    <source>
        <dbReference type="Proteomes" id="UP000182248"/>
    </source>
</evidence>
<dbReference type="InterPro" id="IPR036388">
    <property type="entry name" value="WH-like_DNA-bd_sf"/>
</dbReference>
<dbReference type="GO" id="GO:0006352">
    <property type="term" value="P:DNA-templated transcription initiation"/>
    <property type="evidence" value="ECO:0007669"/>
    <property type="project" value="InterPro"/>
</dbReference>
<name>A0A1K1RHG4_9FLAO</name>
<dbReference type="EMBL" id="FPJE01000025">
    <property type="protein sequence ID" value="SFW71504.1"/>
    <property type="molecule type" value="Genomic_DNA"/>
</dbReference>
<keyword evidence="2" id="KW-0805">Transcription regulation</keyword>
<dbReference type="OrthoDB" id="1100095at2"/>
<proteinExistence type="inferred from homology"/>
<dbReference type="NCBIfam" id="TIGR02985">
    <property type="entry name" value="Sig70_bacteroi1"/>
    <property type="match status" value="1"/>
</dbReference>
<dbReference type="InterPro" id="IPR014327">
    <property type="entry name" value="RNA_pol_sigma70_bacteroid"/>
</dbReference>
<dbReference type="Pfam" id="PF08281">
    <property type="entry name" value="Sigma70_r4_2"/>
    <property type="match status" value="1"/>
</dbReference>
<keyword evidence="3" id="KW-0731">Sigma factor</keyword>
<dbReference type="InterPro" id="IPR013325">
    <property type="entry name" value="RNA_pol_sigma_r2"/>
</dbReference>
<evidence type="ECO:0000256" key="4">
    <source>
        <dbReference type="ARBA" id="ARBA00023163"/>
    </source>
</evidence>
<reference evidence="7 8" key="1">
    <citation type="submission" date="2016-11" db="EMBL/GenBank/DDBJ databases">
        <authorList>
            <person name="Jaros S."/>
            <person name="Januszkiewicz K."/>
            <person name="Wedrychowicz H."/>
        </authorList>
    </citation>
    <scope>NUCLEOTIDE SEQUENCE [LARGE SCALE GENOMIC DNA]</scope>
    <source>
        <strain evidence="7 8">CGMCC 1.12145</strain>
    </source>
</reference>
<evidence type="ECO:0000256" key="2">
    <source>
        <dbReference type="ARBA" id="ARBA00023015"/>
    </source>
</evidence>
<sequence>MYTFNNEDLIEGLKKGDEKAFMFLVDSYGNRLIAYARGLVDDPAMAKDIVQNVFLKTWRHRHKLDSKFQIKGFLYKSVYNEFLNQYQKDKTQMILQYKYIETFNHIVEKTEEKNIQQMIDIVYREIEKLPPKCREIFNLSKKEGLTNTEISLHLGISVKTVEAQITRAFSILRSNLGKQFESILILIFGKLSKVPFP</sequence>
<organism evidence="7 8">
    <name type="scientific">Sinomicrobium oceani</name>
    <dbReference type="NCBI Taxonomy" id="1150368"/>
    <lineage>
        <taxon>Bacteria</taxon>
        <taxon>Pseudomonadati</taxon>
        <taxon>Bacteroidota</taxon>
        <taxon>Flavobacteriia</taxon>
        <taxon>Flavobacteriales</taxon>
        <taxon>Flavobacteriaceae</taxon>
        <taxon>Sinomicrobium</taxon>
    </lineage>
</organism>
<dbReference type="Gene3D" id="1.10.10.10">
    <property type="entry name" value="Winged helix-like DNA-binding domain superfamily/Winged helix DNA-binding domain"/>
    <property type="match status" value="1"/>
</dbReference>
<dbReference type="SUPFAM" id="SSF88659">
    <property type="entry name" value="Sigma3 and sigma4 domains of RNA polymerase sigma factors"/>
    <property type="match status" value="1"/>
</dbReference>
<evidence type="ECO:0000256" key="3">
    <source>
        <dbReference type="ARBA" id="ARBA00023082"/>
    </source>
</evidence>
<dbReference type="Pfam" id="PF04542">
    <property type="entry name" value="Sigma70_r2"/>
    <property type="match status" value="1"/>
</dbReference>
<dbReference type="PANTHER" id="PTHR43133">
    <property type="entry name" value="RNA POLYMERASE ECF-TYPE SIGMA FACTO"/>
    <property type="match status" value="1"/>
</dbReference>
<dbReference type="STRING" id="1150368.SAMN02927921_03577"/>
<keyword evidence="8" id="KW-1185">Reference proteome</keyword>
<dbReference type="GO" id="GO:0016987">
    <property type="term" value="F:sigma factor activity"/>
    <property type="evidence" value="ECO:0007669"/>
    <property type="project" value="UniProtKB-KW"/>
</dbReference>
<dbReference type="Gene3D" id="1.10.1740.10">
    <property type="match status" value="1"/>
</dbReference>
<dbReference type="InterPro" id="IPR013249">
    <property type="entry name" value="RNA_pol_sigma70_r4_t2"/>
</dbReference>
<gene>
    <name evidence="7" type="ORF">SAMN02927921_03577</name>
</gene>
<dbReference type="InterPro" id="IPR039425">
    <property type="entry name" value="RNA_pol_sigma-70-like"/>
</dbReference>